<evidence type="ECO:0000256" key="2">
    <source>
        <dbReference type="ARBA" id="ARBA00022670"/>
    </source>
</evidence>
<feature type="active site" description="Charge relay system" evidence="5">
    <location>
        <position position="217"/>
    </location>
</feature>
<dbReference type="InterPro" id="IPR000209">
    <property type="entry name" value="Peptidase_S8/S53_dom"/>
</dbReference>
<dbReference type="AlphaFoldDB" id="A0A090EJE4"/>
<dbReference type="PROSITE" id="PS51892">
    <property type="entry name" value="SUBTILASE"/>
    <property type="match status" value="1"/>
</dbReference>
<feature type="region of interest" description="Disordered" evidence="6">
    <location>
        <begin position="577"/>
        <end position="596"/>
    </location>
</feature>
<dbReference type="GeneID" id="31888957"/>
<dbReference type="GO" id="GO:0004252">
    <property type="term" value="F:serine-type endopeptidase activity"/>
    <property type="evidence" value="ECO:0007669"/>
    <property type="project" value="UniProtKB-UniRule"/>
</dbReference>
<feature type="region of interest" description="Disordered" evidence="6">
    <location>
        <begin position="192"/>
        <end position="214"/>
    </location>
</feature>
<dbReference type="CDD" id="cd09598">
    <property type="entry name" value="M4_like"/>
    <property type="match status" value="1"/>
</dbReference>
<keyword evidence="2 5" id="KW-0645">Protease</keyword>
<organism evidence="8 9">
    <name type="scientific">Mesorhizobium plurifarium</name>
    <dbReference type="NCBI Taxonomy" id="69974"/>
    <lineage>
        <taxon>Bacteria</taxon>
        <taxon>Pseudomonadati</taxon>
        <taxon>Pseudomonadota</taxon>
        <taxon>Alphaproteobacteria</taxon>
        <taxon>Hyphomicrobiales</taxon>
        <taxon>Phyllobacteriaceae</taxon>
        <taxon>Mesorhizobium</taxon>
    </lineage>
</organism>
<dbReference type="GO" id="GO:0006508">
    <property type="term" value="P:proteolysis"/>
    <property type="evidence" value="ECO:0007669"/>
    <property type="project" value="UniProtKB-KW"/>
</dbReference>
<reference evidence="8 9" key="1">
    <citation type="submission" date="2014-08" db="EMBL/GenBank/DDBJ databases">
        <authorList>
            <person name="Moulin Lionel"/>
        </authorList>
    </citation>
    <scope>NUCLEOTIDE SEQUENCE [LARGE SCALE GENOMIC DNA]</scope>
</reference>
<proteinExistence type="inferred from homology"/>
<dbReference type="Gene3D" id="3.40.50.200">
    <property type="entry name" value="Peptidase S8/S53 domain"/>
    <property type="match status" value="1"/>
</dbReference>
<dbReference type="Pfam" id="PF00082">
    <property type="entry name" value="Peptidase_S8"/>
    <property type="match status" value="1"/>
</dbReference>
<dbReference type="PROSITE" id="PS00138">
    <property type="entry name" value="SUBTILASE_SER"/>
    <property type="match status" value="1"/>
</dbReference>
<dbReference type="InterPro" id="IPR023828">
    <property type="entry name" value="Peptidase_S8_Ser-AS"/>
</dbReference>
<dbReference type="InterPro" id="IPR036852">
    <property type="entry name" value="Peptidase_S8/S53_dom_sf"/>
</dbReference>
<evidence type="ECO:0000256" key="5">
    <source>
        <dbReference type="PROSITE-ProRule" id="PRU01240"/>
    </source>
</evidence>
<evidence type="ECO:0000313" key="9">
    <source>
        <dbReference type="Proteomes" id="UP000046373"/>
    </source>
</evidence>
<dbReference type="SUPFAM" id="SSF55486">
    <property type="entry name" value="Metalloproteases ('zincins'), catalytic domain"/>
    <property type="match status" value="1"/>
</dbReference>
<dbReference type="PRINTS" id="PR00723">
    <property type="entry name" value="SUBTILISIN"/>
</dbReference>
<evidence type="ECO:0000256" key="3">
    <source>
        <dbReference type="ARBA" id="ARBA00022801"/>
    </source>
</evidence>
<name>A0A090EJE4_MESPL</name>
<dbReference type="InterPro" id="IPR050131">
    <property type="entry name" value="Peptidase_S8_subtilisin-like"/>
</dbReference>
<feature type="domain" description="Peptidase S8/S53" evidence="7">
    <location>
        <begin position="163"/>
        <end position="441"/>
    </location>
</feature>
<gene>
    <name evidence="8" type="ORF">MPLDJ20_140062</name>
</gene>
<keyword evidence="4 5" id="KW-0720">Serine protease</keyword>
<dbReference type="Proteomes" id="UP000046373">
    <property type="component" value="Unassembled WGS sequence"/>
</dbReference>
<protein>
    <submittedName>
        <fullName evidence="8">Peptidase S8/S53 subtilisin kexin sedolisin</fullName>
    </submittedName>
</protein>
<dbReference type="SUPFAM" id="SSF52743">
    <property type="entry name" value="Subtilisin-like"/>
    <property type="match status" value="1"/>
</dbReference>
<dbReference type="PANTHER" id="PTHR43806:SF11">
    <property type="entry name" value="CEREVISIN-RELATED"/>
    <property type="match status" value="1"/>
</dbReference>
<comment type="similarity">
    <text evidence="1 5">Belongs to the peptidase S8 family.</text>
</comment>
<accession>A0A090EJE4</accession>
<evidence type="ECO:0000313" key="8">
    <source>
        <dbReference type="EMBL" id="CDX30852.1"/>
    </source>
</evidence>
<feature type="active site" description="Charge relay system" evidence="5">
    <location>
        <position position="170"/>
    </location>
</feature>
<dbReference type="PANTHER" id="PTHR43806">
    <property type="entry name" value="PEPTIDASE S8"/>
    <property type="match status" value="1"/>
</dbReference>
<dbReference type="InterPro" id="IPR015500">
    <property type="entry name" value="Peptidase_S8_subtilisin-rel"/>
</dbReference>
<keyword evidence="3 5" id="KW-0378">Hydrolase</keyword>
<evidence type="ECO:0000259" key="7">
    <source>
        <dbReference type="Pfam" id="PF00082"/>
    </source>
</evidence>
<dbReference type="EMBL" id="CCNB01000006">
    <property type="protein sequence ID" value="CDX30852.1"/>
    <property type="molecule type" value="Genomic_DNA"/>
</dbReference>
<sequence>MAAVKGLLVKVHGDGAGLAAQGGPPRIGGIKAEPILALPPSVGGAGPAAAGDRGATWLRLATDAVDTDNPWDHVHDLVARTPALAAAGAEVLAVEPDIAQQWDYRSGAGDRGMAASASPVCAFDDQDPQGGQAVVAGRIAWNAAPDFSQFAAARNRVGAKQANITIAHLDTGFDPNHETLPAGLLTAQQRNFVDDGTGPNNATDHAPAGTLTSNRGHGTGTLSLLAGNKLDGTSPHWPGFTDFVGGAPLAKILPVRIADWVVRLTTGTMVQGIDYARQQGAQVLSMSMGGLTSQALVDAVNLAYDHGLVMVTAAGNNFTFTPSSIVYPARYNRVLAACGVMGDGRAYAGLALGTMQGNYGPPSKMNTALGAYTPNVPWAEIDCRKVVDMDGNGTSAATPQVAAAAALWLAEHWDVVKNYPQPWMRIEAVRKALFAKALKSTAKMNAAETKQKIGQGVLRALDALDFPPPAAESLTKLTPATYTWSWLELLTGGNSLAAPTPVTSRQRMMFALELTQMAQRTVAIEQTIADPDGDPDQVSAAARNRFLEAALDQGNPSKPLKAFLEGLLGRPGASVAVPAPVTGPEPAIKRKPRPLPPPQRRLRIYALDPSVAKRLDSVSVYQATLSVPWDDEPATDKPLLPGPIGEYLEVVDVDPASDRIYDPVDLNDKVLLAQDGLPPSEGNPKFHQQMVYAVAMTTIGHFERALGRRALWAPHYAEAPGRTGDMTVKAHYVPRLRIYPHALRAENAYYSPEKKALLFGYFPATSNEGDVTTPGTTVFSCLSSDIVAHEMSHALLDGLHRRFQEASNPDVPAFHEAFADIVALFQHFTLKELVSFEIGKARGELSAASLLSGIAKQFGEGSGRAGPLREYGGAGMADLDYDKTFEAHDRGSILVFAVYQAFLAIADRRTDDLIQLATGGSGILPAGTLHPSLVERLTDEVAKTARQMLTMCIRALDYCPSVDISFGEYLRALITADRDAYPDDPLHYRLAFLESFRKWKLLPRDVRTISEETLAWSAPEDPSPSWLKGLLSKIDLGWNQKLKRAEIFALNDKNRYALWKAMHKAFVSDPDLYKQFGLLPDLPRYNEDGTVMHAPKKGETTFDIYSVRPTRRVEPDGSFRIEVVAVIQQRIPVAPDGTAMPQGTAKGDSFFWFRGGATIIIDPREGFEEIRYSIIKNTGSADRQKRQAGTMAANYLSPLRALYFGGEVSEPFALLHASDGDDDHV</sequence>
<evidence type="ECO:0000256" key="4">
    <source>
        <dbReference type="ARBA" id="ARBA00022825"/>
    </source>
</evidence>
<evidence type="ECO:0000256" key="6">
    <source>
        <dbReference type="SAM" id="MobiDB-lite"/>
    </source>
</evidence>
<feature type="active site" description="Charge relay system" evidence="5">
    <location>
        <position position="395"/>
    </location>
</feature>
<evidence type="ECO:0000256" key="1">
    <source>
        <dbReference type="ARBA" id="ARBA00011073"/>
    </source>
</evidence>